<dbReference type="OrthoDB" id="8061355at2759"/>
<feature type="transmembrane region" description="Helical" evidence="5">
    <location>
        <begin position="248"/>
        <end position="273"/>
    </location>
</feature>
<dbReference type="GO" id="GO:0016020">
    <property type="term" value="C:membrane"/>
    <property type="evidence" value="ECO:0007669"/>
    <property type="project" value="UniProtKB-SubCell"/>
</dbReference>
<dbReference type="STRING" id="1754190.A0A1Y2C8M5"/>
<dbReference type="EMBL" id="MCOG01000119">
    <property type="protein sequence ID" value="ORY42665.1"/>
    <property type="molecule type" value="Genomic_DNA"/>
</dbReference>
<keyword evidence="2 5" id="KW-0812">Transmembrane</keyword>
<protein>
    <recommendedName>
        <fullName evidence="6">ABC-2 type transporter transmembrane domain-containing protein</fullName>
    </recommendedName>
</protein>
<evidence type="ECO:0000256" key="5">
    <source>
        <dbReference type="SAM" id="Phobius"/>
    </source>
</evidence>
<dbReference type="GO" id="GO:0140359">
    <property type="term" value="F:ABC-type transporter activity"/>
    <property type="evidence" value="ECO:0007669"/>
    <property type="project" value="InterPro"/>
</dbReference>
<keyword evidence="4 5" id="KW-0472">Membrane</keyword>
<comment type="caution">
    <text evidence="7">The sequence shown here is derived from an EMBL/GenBank/DDBJ whole genome shotgun (WGS) entry which is preliminary data.</text>
</comment>
<accession>A0A1Y2C8M5</accession>
<sequence length="295" mass="34077">MKDIEPTSDYDLKYLNLNEFSNSTIGFVLPENNKDETIIKDIIKNDIFSNCYINYINFENIQQLNISYNNSQNFILAAVIFESEDYLNYTIRVNSTTTPNPKANAIGNYAEIRYITSDKSTDADRYLNLFTPIQMAIDQSIIRMNTKNNKLSINYSFGKLGKSAIDYSSNVSSNDLPYLISILYICSVTAIVTNVVQEKELKIKENLIMMGIHPSIFWVSWLIIYSIMIFIISLIITLFFFFGHIFKGNALVVLFFSIFLYGLSCCNISFYLVQFLIKLKRPILQLVFLCYHLVF</sequence>
<dbReference type="Pfam" id="PF12698">
    <property type="entry name" value="ABC2_membrane_3"/>
    <property type="match status" value="1"/>
</dbReference>
<dbReference type="InterPro" id="IPR026082">
    <property type="entry name" value="ABCA"/>
</dbReference>
<gene>
    <name evidence="7" type="ORF">LY90DRAFT_509933</name>
</gene>
<reference evidence="7 8" key="1">
    <citation type="submission" date="2016-08" db="EMBL/GenBank/DDBJ databases">
        <title>A Parts List for Fungal Cellulosomes Revealed by Comparative Genomics.</title>
        <authorList>
            <consortium name="DOE Joint Genome Institute"/>
            <person name="Haitjema C.H."/>
            <person name="Gilmore S.P."/>
            <person name="Henske J.K."/>
            <person name="Solomon K.V."/>
            <person name="De Groot R."/>
            <person name="Kuo A."/>
            <person name="Mondo S.J."/>
            <person name="Salamov A.A."/>
            <person name="Labutti K."/>
            <person name="Zhao Z."/>
            <person name="Chiniquy J."/>
            <person name="Barry K."/>
            <person name="Brewer H.M."/>
            <person name="Purvine S.O."/>
            <person name="Wright A.T."/>
            <person name="Boxma B."/>
            <person name="Van Alen T."/>
            <person name="Hackstein J.H."/>
            <person name="Baker S.E."/>
            <person name="Grigoriev I.V."/>
            <person name="O'Malley M.A."/>
        </authorList>
    </citation>
    <scope>NUCLEOTIDE SEQUENCE [LARGE SCALE GENOMIC DNA]</scope>
    <source>
        <strain evidence="7 8">G1</strain>
    </source>
</reference>
<evidence type="ECO:0000313" key="8">
    <source>
        <dbReference type="Proteomes" id="UP000193920"/>
    </source>
</evidence>
<name>A0A1Y2C8M5_9FUNG</name>
<evidence type="ECO:0000256" key="1">
    <source>
        <dbReference type="ARBA" id="ARBA00004141"/>
    </source>
</evidence>
<comment type="subcellular location">
    <subcellularLocation>
        <location evidence="1">Membrane</location>
        <topology evidence="1">Multi-pass membrane protein</topology>
    </subcellularLocation>
</comment>
<feature type="transmembrane region" description="Helical" evidence="5">
    <location>
        <begin position="176"/>
        <end position="196"/>
    </location>
</feature>
<organism evidence="7 8">
    <name type="scientific">Neocallimastix californiae</name>
    <dbReference type="NCBI Taxonomy" id="1754190"/>
    <lineage>
        <taxon>Eukaryota</taxon>
        <taxon>Fungi</taxon>
        <taxon>Fungi incertae sedis</taxon>
        <taxon>Chytridiomycota</taxon>
        <taxon>Chytridiomycota incertae sedis</taxon>
        <taxon>Neocallimastigomycetes</taxon>
        <taxon>Neocallimastigales</taxon>
        <taxon>Neocallimastigaceae</taxon>
        <taxon>Neocallimastix</taxon>
    </lineage>
</organism>
<evidence type="ECO:0000313" key="7">
    <source>
        <dbReference type="EMBL" id="ORY42665.1"/>
    </source>
</evidence>
<evidence type="ECO:0000256" key="4">
    <source>
        <dbReference type="ARBA" id="ARBA00023136"/>
    </source>
</evidence>
<evidence type="ECO:0000256" key="2">
    <source>
        <dbReference type="ARBA" id="ARBA00022692"/>
    </source>
</evidence>
<dbReference type="AlphaFoldDB" id="A0A1Y2C8M5"/>
<dbReference type="PANTHER" id="PTHR19229">
    <property type="entry name" value="ATP-BINDING CASSETTE TRANSPORTER SUBFAMILY A ABCA"/>
    <property type="match status" value="1"/>
</dbReference>
<feature type="domain" description="ABC-2 type transporter transmembrane" evidence="6">
    <location>
        <begin position="16"/>
        <end position="278"/>
    </location>
</feature>
<proteinExistence type="predicted"/>
<evidence type="ECO:0000259" key="6">
    <source>
        <dbReference type="Pfam" id="PF12698"/>
    </source>
</evidence>
<evidence type="ECO:0000256" key="3">
    <source>
        <dbReference type="ARBA" id="ARBA00022989"/>
    </source>
</evidence>
<keyword evidence="3 5" id="KW-1133">Transmembrane helix</keyword>
<dbReference type="Proteomes" id="UP000193920">
    <property type="component" value="Unassembled WGS sequence"/>
</dbReference>
<dbReference type="InterPro" id="IPR013525">
    <property type="entry name" value="ABC2_TM"/>
</dbReference>
<feature type="transmembrane region" description="Helical" evidence="5">
    <location>
        <begin position="216"/>
        <end position="242"/>
    </location>
</feature>
<keyword evidence="8" id="KW-1185">Reference proteome</keyword>